<dbReference type="InterPro" id="IPR037459">
    <property type="entry name" value="RhgT-like"/>
</dbReference>
<dbReference type="InterPro" id="IPR049033">
    <property type="entry name" value="AGA-YXIM_GBD"/>
</dbReference>
<dbReference type="RefSeq" id="WP_379272526.1">
    <property type="nucleotide sequence ID" value="NZ_JBHUGT010000013.1"/>
</dbReference>
<sequence>MEYRFDFGAGEAEAGYTKVPAGTAYDKALGYGFEGGIVNERDRGGPDKLRGSFCIPVNASFLVDLPDGNYTVTVTMGDQIAPTTTTLKAGPNRMILHEAAASAGQFLVRSFTTNVNTGQLKLSFSGIAPRVNAVTIRPAPQATTIFLAGDSTVTDQETFPYAGWGQMLPLYLNAEVAVVNEAKSGRSSKSFLNEGRLQPILDRIKPKDFLFIQFGHNDEKTDEERATDPFTTYKQYLNVYIKEARERGAIPVLITPVQRRKFGADGKIIDTHGDYVTAMKELAAEENVPLIDLTASSTALYESMGDEPSKALFMWAYPGEFAAFPEGAKDDTHFQELGGIRIAGLVKDGIKELGLMPLCVYLRD</sequence>
<evidence type="ECO:0000256" key="2">
    <source>
        <dbReference type="ARBA" id="ARBA00022801"/>
    </source>
</evidence>
<evidence type="ECO:0000313" key="5">
    <source>
        <dbReference type="EMBL" id="MFD2660714.1"/>
    </source>
</evidence>
<reference evidence="6" key="1">
    <citation type="journal article" date="2019" name="Int. J. Syst. Evol. Microbiol.">
        <title>The Global Catalogue of Microorganisms (GCM) 10K type strain sequencing project: providing services to taxonomists for standard genome sequencing and annotation.</title>
        <authorList>
            <consortium name="The Broad Institute Genomics Platform"/>
            <consortium name="The Broad Institute Genome Sequencing Center for Infectious Disease"/>
            <person name="Wu L."/>
            <person name="Ma J."/>
        </authorList>
    </citation>
    <scope>NUCLEOTIDE SEQUENCE [LARGE SCALE GENOMIC DNA]</scope>
    <source>
        <strain evidence="6">TISTR 1827</strain>
    </source>
</reference>
<dbReference type="CDD" id="cd01821">
    <property type="entry name" value="Rhamnogalacturan_acetylesterase_like"/>
    <property type="match status" value="1"/>
</dbReference>
<accession>A0ABW5QW44</accession>
<dbReference type="Pfam" id="PF13472">
    <property type="entry name" value="Lipase_GDSL_2"/>
    <property type="match status" value="1"/>
</dbReference>
<keyword evidence="6" id="KW-1185">Reference proteome</keyword>
<dbReference type="Pfam" id="PF21254">
    <property type="entry name" value="AGA-YXIM_GBD"/>
    <property type="match status" value="1"/>
</dbReference>
<gene>
    <name evidence="5" type="ORF">ACFSW5_10705</name>
</gene>
<dbReference type="SUPFAM" id="SSF52266">
    <property type="entry name" value="SGNH hydrolase"/>
    <property type="match status" value="1"/>
</dbReference>
<evidence type="ECO:0000313" key="6">
    <source>
        <dbReference type="Proteomes" id="UP001597493"/>
    </source>
</evidence>
<dbReference type="PANTHER" id="PTHR43695">
    <property type="entry name" value="PUTATIVE (AFU_ORTHOLOGUE AFUA_2G17250)-RELATED"/>
    <property type="match status" value="1"/>
</dbReference>
<dbReference type="PANTHER" id="PTHR43695:SF1">
    <property type="entry name" value="RHAMNOGALACTURONAN ACETYLESTERASE"/>
    <property type="match status" value="1"/>
</dbReference>
<dbReference type="InterPro" id="IPR036514">
    <property type="entry name" value="SGNH_hydro_sf"/>
</dbReference>
<dbReference type="SUPFAM" id="SSF49785">
    <property type="entry name" value="Galactose-binding domain-like"/>
    <property type="match status" value="1"/>
</dbReference>
<proteinExistence type="inferred from homology"/>
<feature type="domain" description="Beta-agarase/YXIM esterase-like galactose-binding" evidence="4">
    <location>
        <begin position="3"/>
        <end position="80"/>
    </location>
</feature>
<dbReference type="Proteomes" id="UP001597493">
    <property type="component" value="Unassembled WGS sequence"/>
</dbReference>
<evidence type="ECO:0000259" key="3">
    <source>
        <dbReference type="Pfam" id="PF13472"/>
    </source>
</evidence>
<comment type="caution">
    <text evidence="5">The sequence shown here is derived from an EMBL/GenBank/DDBJ whole genome shotgun (WGS) entry which is preliminary data.</text>
</comment>
<keyword evidence="2" id="KW-0378">Hydrolase</keyword>
<dbReference type="InterPro" id="IPR008979">
    <property type="entry name" value="Galactose-bd-like_sf"/>
</dbReference>
<dbReference type="Gene3D" id="3.40.50.1110">
    <property type="entry name" value="SGNH hydrolase"/>
    <property type="match status" value="1"/>
</dbReference>
<evidence type="ECO:0000259" key="4">
    <source>
        <dbReference type="Pfam" id="PF21254"/>
    </source>
</evidence>
<feature type="domain" description="SGNH hydrolase-type esterase" evidence="3">
    <location>
        <begin position="149"/>
        <end position="306"/>
    </location>
</feature>
<name>A0ABW5QW44_9BACL</name>
<comment type="similarity">
    <text evidence="1">Belongs to the 'GDSL' lipolytic enzyme family.</text>
</comment>
<evidence type="ECO:0000256" key="1">
    <source>
        <dbReference type="ARBA" id="ARBA00008668"/>
    </source>
</evidence>
<dbReference type="EMBL" id="JBHUMY010000011">
    <property type="protein sequence ID" value="MFD2660714.1"/>
    <property type="molecule type" value="Genomic_DNA"/>
</dbReference>
<organism evidence="5 6">
    <name type="scientific">Paenibacillus thailandensis</name>
    <dbReference type="NCBI Taxonomy" id="393250"/>
    <lineage>
        <taxon>Bacteria</taxon>
        <taxon>Bacillati</taxon>
        <taxon>Bacillota</taxon>
        <taxon>Bacilli</taxon>
        <taxon>Bacillales</taxon>
        <taxon>Paenibacillaceae</taxon>
        <taxon>Paenibacillus</taxon>
    </lineage>
</organism>
<protein>
    <submittedName>
        <fullName evidence="5">Rhamnogalacturonan acetylesterase</fullName>
    </submittedName>
</protein>
<dbReference type="Gene3D" id="2.60.120.430">
    <property type="entry name" value="Galactose-binding lectin"/>
    <property type="match status" value="1"/>
</dbReference>
<dbReference type="InterPro" id="IPR013830">
    <property type="entry name" value="SGNH_hydro"/>
</dbReference>